<accession>W2GWS4</accession>
<evidence type="ECO:0000313" key="1">
    <source>
        <dbReference type="EMBL" id="ETK87329.1"/>
    </source>
</evidence>
<name>W2GWS4_PHYNI</name>
<sequence>MRKGTVYTGVEKGTIIGLREAGWTFVAIGKHLGRSGNKGWRIVEWSESGSSIECIGNSPKVGKGHDPHTDRLELWCSSGSEDTKKGAGGAPW</sequence>
<dbReference type="Proteomes" id="UP000053236">
    <property type="component" value="Unassembled WGS sequence"/>
</dbReference>
<dbReference type="EMBL" id="KI672784">
    <property type="protein sequence ID" value="ETL40756.1"/>
    <property type="molecule type" value="Genomic_DNA"/>
</dbReference>
<reference evidence="2 3" key="2">
    <citation type="submission" date="2013-11" db="EMBL/GenBank/DDBJ databases">
        <title>The Genome Sequence of Phytophthora parasitica CJ05E6.</title>
        <authorList>
            <consortium name="The Broad Institute Genomics Platform"/>
            <person name="Russ C."/>
            <person name="Tyler B."/>
            <person name="Panabieres F."/>
            <person name="Shan W."/>
            <person name="Tripathy S."/>
            <person name="Grunwald N."/>
            <person name="Machado M."/>
            <person name="Johnson C.S."/>
            <person name="Arredondo F."/>
            <person name="Hong C."/>
            <person name="Coffey M."/>
            <person name="Young S.K."/>
            <person name="Zeng Q."/>
            <person name="Gargeya S."/>
            <person name="Fitzgerald M."/>
            <person name="Abouelleil A."/>
            <person name="Alvarado L."/>
            <person name="Chapman S.B."/>
            <person name="Gainer-Dewar J."/>
            <person name="Goldberg J."/>
            <person name="Griggs A."/>
            <person name="Gujja S."/>
            <person name="Hansen M."/>
            <person name="Howarth C."/>
            <person name="Imamovic A."/>
            <person name="Ireland A."/>
            <person name="Larimer J."/>
            <person name="McCowan C."/>
            <person name="Murphy C."/>
            <person name="Pearson M."/>
            <person name="Poon T.W."/>
            <person name="Priest M."/>
            <person name="Roberts A."/>
            <person name="Saif S."/>
            <person name="Shea T."/>
            <person name="Sykes S."/>
            <person name="Wortman J."/>
            <person name="Nusbaum C."/>
            <person name="Birren B."/>
        </authorList>
    </citation>
    <scope>NUCLEOTIDE SEQUENCE [LARGE SCALE GENOMIC DNA]</scope>
    <source>
        <strain evidence="2 3">CJ05E6</strain>
    </source>
</reference>
<dbReference type="Proteomes" id="UP000053864">
    <property type="component" value="Unassembled WGS sequence"/>
</dbReference>
<dbReference type="AlphaFoldDB" id="W2GWS4"/>
<evidence type="ECO:0000313" key="2">
    <source>
        <dbReference type="EMBL" id="ETL40756.1"/>
    </source>
</evidence>
<proteinExistence type="predicted"/>
<evidence type="ECO:0000313" key="3">
    <source>
        <dbReference type="Proteomes" id="UP000053864"/>
    </source>
</evidence>
<reference evidence="1" key="1">
    <citation type="submission" date="2013-11" db="EMBL/GenBank/DDBJ databases">
        <title>The Genome Sequence of Phytophthora parasitica CJ02B3.</title>
        <authorList>
            <consortium name="The Broad Institute Genomics Platform"/>
            <person name="Russ C."/>
            <person name="Tyler B."/>
            <person name="Panabieres F."/>
            <person name="Shan W."/>
            <person name="Tripathy S."/>
            <person name="Grunwald N."/>
            <person name="Machado M."/>
            <person name="Johnson C.S."/>
            <person name="Arredondo F."/>
            <person name="Hong C."/>
            <person name="Coffey M."/>
            <person name="Young S.K."/>
            <person name="Zeng Q."/>
            <person name="Gargeya S."/>
            <person name="Fitzgerald M."/>
            <person name="Abouelleil A."/>
            <person name="Alvarado L."/>
            <person name="Chapman S.B."/>
            <person name="Gainer-Dewar J."/>
            <person name="Goldberg J."/>
            <person name="Griggs A."/>
            <person name="Gujja S."/>
            <person name="Hansen M."/>
            <person name="Howarth C."/>
            <person name="Imamovic A."/>
            <person name="Ireland A."/>
            <person name="Larimer J."/>
            <person name="McCowan C."/>
            <person name="Murphy C."/>
            <person name="Pearson M."/>
            <person name="Poon T.W."/>
            <person name="Priest M."/>
            <person name="Roberts A."/>
            <person name="Saif S."/>
            <person name="Shea T."/>
            <person name="Sykes S."/>
            <person name="Wortman J."/>
            <person name="Nusbaum C."/>
            <person name="Birren B."/>
        </authorList>
    </citation>
    <scope>NUCLEOTIDE SEQUENCE [LARGE SCALE GENOMIC DNA]</scope>
    <source>
        <strain evidence="1">CJ02B3</strain>
    </source>
</reference>
<dbReference type="VEuPathDB" id="FungiDB:PPTG_22864"/>
<protein>
    <submittedName>
        <fullName evidence="1">Uncharacterized protein</fullName>
    </submittedName>
</protein>
<dbReference type="EMBL" id="KI686159">
    <property type="protein sequence ID" value="ETK87329.1"/>
    <property type="molecule type" value="Genomic_DNA"/>
</dbReference>
<gene>
    <name evidence="1" type="ORF">L915_08214</name>
    <name evidence="2" type="ORF">L916_08138</name>
</gene>
<organism evidence="1">
    <name type="scientific">Phytophthora nicotianae</name>
    <name type="common">Potato buckeye rot agent</name>
    <name type="synonym">Phytophthora parasitica</name>
    <dbReference type="NCBI Taxonomy" id="4792"/>
    <lineage>
        <taxon>Eukaryota</taxon>
        <taxon>Sar</taxon>
        <taxon>Stramenopiles</taxon>
        <taxon>Oomycota</taxon>
        <taxon>Peronosporomycetes</taxon>
        <taxon>Peronosporales</taxon>
        <taxon>Peronosporaceae</taxon>
        <taxon>Phytophthora</taxon>
    </lineage>
</organism>